<evidence type="ECO:0000256" key="2">
    <source>
        <dbReference type="ARBA" id="ARBA00023295"/>
    </source>
</evidence>
<protein>
    <submittedName>
        <fullName evidence="5">Cellulase (Glycosyl hydrolase family 5)</fullName>
    </submittedName>
</protein>
<evidence type="ECO:0000256" key="3">
    <source>
        <dbReference type="RuleBase" id="RU361153"/>
    </source>
</evidence>
<dbReference type="InterPro" id="IPR017853">
    <property type="entry name" value="GH"/>
</dbReference>
<reference evidence="5 6" key="1">
    <citation type="submission" date="2019-03" db="EMBL/GenBank/DDBJ databases">
        <title>Genomic Encyclopedia of Type Strains, Phase IV (KMG-V): Genome sequencing to study the core and pangenomes of soil and plant-associated prokaryotes.</title>
        <authorList>
            <person name="Whitman W."/>
        </authorList>
    </citation>
    <scope>NUCLEOTIDE SEQUENCE [LARGE SCALE GENOMIC DNA]</scope>
    <source>
        <strain evidence="5 6">Gr42</strain>
    </source>
</reference>
<proteinExistence type="inferred from homology"/>
<dbReference type="Pfam" id="PF00150">
    <property type="entry name" value="Cellulase"/>
    <property type="match status" value="1"/>
</dbReference>
<comment type="caution">
    <text evidence="5">The sequence shown here is derived from an EMBL/GenBank/DDBJ whole genome shotgun (WGS) entry which is preliminary data.</text>
</comment>
<dbReference type="InterPro" id="IPR051923">
    <property type="entry name" value="Glycosyl_Hydrolase_39"/>
</dbReference>
<dbReference type="AlphaFoldDB" id="A0A4R3Q7X3"/>
<organism evidence="5 6">
    <name type="scientific">Rhizobium azibense</name>
    <dbReference type="NCBI Taxonomy" id="1136135"/>
    <lineage>
        <taxon>Bacteria</taxon>
        <taxon>Pseudomonadati</taxon>
        <taxon>Pseudomonadota</taxon>
        <taxon>Alphaproteobacteria</taxon>
        <taxon>Hyphomicrobiales</taxon>
        <taxon>Rhizobiaceae</taxon>
        <taxon>Rhizobium/Agrobacterium group</taxon>
        <taxon>Rhizobium</taxon>
    </lineage>
</organism>
<evidence type="ECO:0000259" key="4">
    <source>
        <dbReference type="Pfam" id="PF00150"/>
    </source>
</evidence>
<dbReference type="PANTHER" id="PTHR12631">
    <property type="entry name" value="ALPHA-L-IDURONIDASE"/>
    <property type="match status" value="1"/>
</dbReference>
<feature type="domain" description="Glycoside hydrolase family 5" evidence="4">
    <location>
        <begin position="33"/>
        <end position="199"/>
    </location>
</feature>
<comment type="similarity">
    <text evidence="3">Belongs to the glycosyl hydrolase 5 (cellulase A) family.</text>
</comment>
<evidence type="ECO:0000313" key="5">
    <source>
        <dbReference type="EMBL" id="TCU15442.1"/>
    </source>
</evidence>
<keyword evidence="6" id="KW-1185">Reference proteome</keyword>
<sequence length="336" mass="37065">MKIGRRGFLIGSSSFAANALLADAAKAATFEVGVGAHLWSASRSEIDKVVKAVRDNGFKLVRWDAPWKGVELTKGRLEIPPAWDYAVEAIRSVGAENILILDYGNKYYVGGDKPTTATARSAFVIYAEAVAKHFKGRVARYEVWNEWDTKNGETSYQPIEHYVSLVKACYPALKAVDPSVQVMAGNFSSITYERSFLNPFATNYFRDFLASDVGRYMDGFSIHPYVRGLPVEKIPSAMDAFFGRIEGAIHGSPGFEGKPILVTEIGWKAGVQGQQAVSEDQQANLLAEAIKLSKKYRFHGLCIYEIKDGGEDFGYGIYDKDWTPKAAAGRVFGKLN</sequence>
<name>A0A4R3Q7X3_9HYPH</name>
<gene>
    <name evidence="5" type="ORF">EV130_12224</name>
</gene>
<evidence type="ECO:0000313" key="6">
    <source>
        <dbReference type="Proteomes" id="UP000295547"/>
    </source>
</evidence>
<accession>A0A4R3Q7X3</accession>
<dbReference type="GO" id="GO:0004553">
    <property type="term" value="F:hydrolase activity, hydrolyzing O-glycosyl compounds"/>
    <property type="evidence" value="ECO:0007669"/>
    <property type="project" value="InterPro"/>
</dbReference>
<dbReference type="SUPFAM" id="SSF51445">
    <property type="entry name" value="(Trans)glycosidases"/>
    <property type="match status" value="1"/>
</dbReference>
<dbReference type="Proteomes" id="UP000295547">
    <property type="component" value="Unassembled WGS sequence"/>
</dbReference>
<evidence type="ECO:0000256" key="1">
    <source>
        <dbReference type="ARBA" id="ARBA00022801"/>
    </source>
</evidence>
<dbReference type="PROSITE" id="PS51318">
    <property type="entry name" value="TAT"/>
    <property type="match status" value="1"/>
</dbReference>
<keyword evidence="1 3" id="KW-0378">Hydrolase</keyword>
<dbReference type="Gene3D" id="3.20.20.80">
    <property type="entry name" value="Glycosidases"/>
    <property type="match status" value="1"/>
</dbReference>
<dbReference type="InterPro" id="IPR001547">
    <property type="entry name" value="Glyco_hydro_5"/>
</dbReference>
<dbReference type="InterPro" id="IPR006311">
    <property type="entry name" value="TAT_signal"/>
</dbReference>
<dbReference type="PANTHER" id="PTHR12631:SF10">
    <property type="entry name" value="BETA-XYLOSIDASE-LIKE PROTEIN-RELATED"/>
    <property type="match status" value="1"/>
</dbReference>
<keyword evidence="2 3" id="KW-0326">Glycosidase</keyword>
<dbReference type="GO" id="GO:0000272">
    <property type="term" value="P:polysaccharide catabolic process"/>
    <property type="evidence" value="ECO:0007669"/>
    <property type="project" value="InterPro"/>
</dbReference>
<dbReference type="EMBL" id="SMBJ01000022">
    <property type="protein sequence ID" value="TCU15442.1"/>
    <property type="molecule type" value="Genomic_DNA"/>
</dbReference>